<accession>A0AAD8H0H2</accession>
<feature type="signal peptide" evidence="2">
    <location>
        <begin position="1"/>
        <end position="29"/>
    </location>
</feature>
<organism evidence="3 4">
    <name type="scientific">Heracleum sosnowskyi</name>
    <dbReference type="NCBI Taxonomy" id="360622"/>
    <lineage>
        <taxon>Eukaryota</taxon>
        <taxon>Viridiplantae</taxon>
        <taxon>Streptophyta</taxon>
        <taxon>Embryophyta</taxon>
        <taxon>Tracheophyta</taxon>
        <taxon>Spermatophyta</taxon>
        <taxon>Magnoliopsida</taxon>
        <taxon>eudicotyledons</taxon>
        <taxon>Gunneridae</taxon>
        <taxon>Pentapetalae</taxon>
        <taxon>asterids</taxon>
        <taxon>campanulids</taxon>
        <taxon>Apiales</taxon>
        <taxon>Apiaceae</taxon>
        <taxon>Apioideae</taxon>
        <taxon>apioid superclade</taxon>
        <taxon>Tordylieae</taxon>
        <taxon>Tordyliinae</taxon>
        <taxon>Heracleum</taxon>
    </lineage>
</organism>
<feature type="region of interest" description="Disordered" evidence="1">
    <location>
        <begin position="40"/>
        <end position="67"/>
    </location>
</feature>
<keyword evidence="4" id="KW-1185">Reference proteome</keyword>
<evidence type="ECO:0000256" key="1">
    <source>
        <dbReference type="SAM" id="MobiDB-lite"/>
    </source>
</evidence>
<evidence type="ECO:0000256" key="2">
    <source>
        <dbReference type="SAM" id="SignalP"/>
    </source>
</evidence>
<dbReference type="AlphaFoldDB" id="A0AAD8H0H2"/>
<evidence type="ECO:0000313" key="4">
    <source>
        <dbReference type="Proteomes" id="UP001237642"/>
    </source>
</evidence>
<dbReference type="EMBL" id="JAUIZM010000011">
    <property type="protein sequence ID" value="KAK1358191.1"/>
    <property type="molecule type" value="Genomic_DNA"/>
</dbReference>
<feature type="chain" id="PRO_5042263023" evidence="2">
    <location>
        <begin position="30"/>
        <end position="139"/>
    </location>
</feature>
<dbReference type="Proteomes" id="UP001237642">
    <property type="component" value="Unassembled WGS sequence"/>
</dbReference>
<evidence type="ECO:0000313" key="3">
    <source>
        <dbReference type="EMBL" id="KAK1358191.1"/>
    </source>
</evidence>
<gene>
    <name evidence="3" type="ORF">POM88_051447</name>
</gene>
<protein>
    <submittedName>
        <fullName evidence="3">Uncharacterized protein</fullName>
    </submittedName>
</protein>
<reference evidence="3" key="2">
    <citation type="submission" date="2023-05" db="EMBL/GenBank/DDBJ databases">
        <authorList>
            <person name="Schelkunov M.I."/>
        </authorList>
    </citation>
    <scope>NUCLEOTIDE SEQUENCE</scope>
    <source>
        <strain evidence="3">Hsosn_3</strain>
        <tissue evidence="3">Leaf</tissue>
    </source>
</reference>
<proteinExistence type="predicted"/>
<sequence>MMKKNSMTTSLLFLSSLFIILCFTQATNAIHFRSASNMSNADATMSTPPTPDDPPRGCQNLTGRDTRDPLLNVPWNWRPDYAKNDPCWTPQDDKNCTVAEHLFNPGREFESYTFTCLDCTFHMQSGPSGSSSYYYCNNK</sequence>
<comment type="caution">
    <text evidence="3">The sequence shown here is derived from an EMBL/GenBank/DDBJ whole genome shotgun (WGS) entry which is preliminary data.</text>
</comment>
<reference evidence="3" key="1">
    <citation type="submission" date="2023-02" db="EMBL/GenBank/DDBJ databases">
        <title>Genome of toxic invasive species Heracleum sosnowskyi carries increased number of genes despite the absence of recent whole-genome duplications.</title>
        <authorList>
            <person name="Schelkunov M."/>
            <person name="Shtratnikova V."/>
            <person name="Makarenko M."/>
            <person name="Klepikova A."/>
            <person name="Omelchenko D."/>
            <person name="Novikova G."/>
            <person name="Obukhova E."/>
            <person name="Bogdanov V."/>
            <person name="Penin A."/>
            <person name="Logacheva M."/>
        </authorList>
    </citation>
    <scope>NUCLEOTIDE SEQUENCE</scope>
    <source>
        <strain evidence="3">Hsosn_3</strain>
        <tissue evidence="3">Leaf</tissue>
    </source>
</reference>
<keyword evidence="2" id="KW-0732">Signal</keyword>
<name>A0AAD8H0H2_9APIA</name>